<reference evidence="3 4" key="1">
    <citation type="submission" date="2016-05" db="EMBL/GenBank/DDBJ databases">
        <title>A degradative enzymes factory behind the ericoid mycorrhizal symbiosis.</title>
        <authorList>
            <consortium name="DOE Joint Genome Institute"/>
            <person name="Martino E."/>
            <person name="Morin E."/>
            <person name="Grelet G."/>
            <person name="Kuo A."/>
            <person name="Kohler A."/>
            <person name="Daghino S."/>
            <person name="Barry K."/>
            <person name="Choi C."/>
            <person name="Cichocki N."/>
            <person name="Clum A."/>
            <person name="Copeland A."/>
            <person name="Hainaut M."/>
            <person name="Haridas S."/>
            <person name="Labutti K."/>
            <person name="Lindquist E."/>
            <person name="Lipzen A."/>
            <person name="Khouja H.-R."/>
            <person name="Murat C."/>
            <person name="Ohm R."/>
            <person name="Olson A."/>
            <person name="Spatafora J."/>
            <person name="Veneault-Fourrey C."/>
            <person name="Henrissat B."/>
            <person name="Grigoriev I."/>
            <person name="Martin F."/>
            <person name="Perotto S."/>
        </authorList>
    </citation>
    <scope>NUCLEOTIDE SEQUENCE [LARGE SCALE GENOMIC DNA]</scope>
    <source>
        <strain evidence="3 4">UAMH 7357</strain>
    </source>
</reference>
<evidence type="ECO:0000313" key="4">
    <source>
        <dbReference type="Proteomes" id="UP000235672"/>
    </source>
</evidence>
<evidence type="ECO:0000313" key="3">
    <source>
        <dbReference type="EMBL" id="PMD28041.1"/>
    </source>
</evidence>
<dbReference type="Proteomes" id="UP000235672">
    <property type="component" value="Unassembled WGS sequence"/>
</dbReference>
<evidence type="ECO:0008006" key="5">
    <source>
        <dbReference type="Google" id="ProtNLM"/>
    </source>
</evidence>
<proteinExistence type="predicted"/>
<dbReference type="GO" id="GO:0008270">
    <property type="term" value="F:zinc ion binding"/>
    <property type="evidence" value="ECO:0007669"/>
    <property type="project" value="InterPro"/>
</dbReference>
<dbReference type="EMBL" id="KZ613465">
    <property type="protein sequence ID" value="PMD28041.1"/>
    <property type="molecule type" value="Genomic_DNA"/>
</dbReference>
<evidence type="ECO:0000256" key="2">
    <source>
        <dbReference type="SAM" id="MobiDB-lite"/>
    </source>
</evidence>
<keyword evidence="4" id="KW-1185">Reference proteome</keyword>
<dbReference type="GO" id="GO:0000981">
    <property type="term" value="F:DNA-binding transcription factor activity, RNA polymerase II-specific"/>
    <property type="evidence" value="ECO:0007669"/>
    <property type="project" value="InterPro"/>
</dbReference>
<sequence length="313" mass="34267">MVSTLALRSISPTRKRTRRRYDPVRRREVAKTRELGACTGCRRRKVRCLHAQEHVKGGGFGLPESLSPESSAHLNTGAQPTLESRAVGDNESGTHGDLTDGTPPLHSQLWDDGIMPFYDGESYASQTPMIATTKRLAVAASSPPADRYNVWNTLQPMDEISSRYMAQDMHEIPCSDILSYPSMCNLVGSPEVWDTAPPRYPYSSQMSNPFQPPPVPELNYSEADHALLTSVGCYPQDGGQWRTGYECRQPTTLSPSVNFDQTTGPDNFHTSGNTVIVSAVTVPSSGNTIDNSYRDPGVSTTGSQQHTNSSENN</sequence>
<dbReference type="InterPro" id="IPR001138">
    <property type="entry name" value="Zn2Cys6_DnaBD"/>
</dbReference>
<feature type="compositionally biased region" description="Basic and acidic residues" evidence="2">
    <location>
        <begin position="86"/>
        <end position="98"/>
    </location>
</feature>
<feature type="region of interest" description="Disordered" evidence="2">
    <location>
        <begin position="285"/>
        <end position="313"/>
    </location>
</feature>
<evidence type="ECO:0000256" key="1">
    <source>
        <dbReference type="ARBA" id="ARBA00023242"/>
    </source>
</evidence>
<protein>
    <recommendedName>
        <fullName evidence="5">Zn(2)-C6 fungal-type domain-containing protein</fullName>
    </recommendedName>
</protein>
<name>A0A2J6QP45_9HELO</name>
<feature type="region of interest" description="Disordered" evidence="2">
    <location>
        <begin position="60"/>
        <end position="104"/>
    </location>
</feature>
<dbReference type="CDD" id="cd00067">
    <property type="entry name" value="GAL4"/>
    <property type="match status" value="1"/>
</dbReference>
<feature type="compositionally biased region" description="Polar residues" evidence="2">
    <location>
        <begin position="298"/>
        <end position="313"/>
    </location>
</feature>
<keyword evidence="1" id="KW-0539">Nucleus</keyword>
<accession>A0A2J6QP45</accession>
<gene>
    <name evidence="3" type="ORF">NA56DRAFT_697070</name>
</gene>
<feature type="compositionally biased region" description="Polar residues" evidence="2">
    <location>
        <begin position="67"/>
        <end position="82"/>
    </location>
</feature>
<dbReference type="AlphaFoldDB" id="A0A2J6QP45"/>
<organism evidence="3 4">
    <name type="scientific">Hyaloscypha hepaticicola</name>
    <dbReference type="NCBI Taxonomy" id="2082293"/>
    <lineage>
        <taxon>Eukaryota</taxon>
        <taxon>Fungi</taxon>
        <taxon>Dikarya</taxon>
        <taxon>Ascomycota</taxon>
        <taxon>Pezizomycotina</taxon>
        <taxon>Leotiomycetes</taxon>
        <taxon>Helotiales</taxon>
        <taxon>Hyaloscyphaceae</taxon>
        <taxon>Hyaloscypha</taxon>
    </lineage>
</organism>
<feature type="region of interest" description="Disordered" evidence="2">
    <location>
        <begin position="1"/>
        <end position="25"/>
    </location>
</feature>